<name>A0ACB6ZV84_THEGA</name>
<gene>
    <name evidence="1" type="ORF">BDM02DRAFT_3107956</name>
</gene>
<dbReference type="EMBL" id="MU117964">
    <property type="protein sequence ID" value="KAF9653351.1"/>
    <property type="molecule type" value="Genomic_DNA"/>
</dbReference>
<evidence type="ECO:0000313" key="2">
    <source>
        <dbReference type="Proteomes" id="UP000886501"/>
    </source>
</evidence>
<protein>
    <submittedName>
        <fullName evidence="1">Uncharacterized protein</fullName>
    </submittedName>
</protein>
<proteinExistence type="predicted"/>
<accession>A0ACB6ZV84</accession>
<keyword evidence="2" id="KW-1185">Reference proteome</keyword>
<comment type="caution">
    <text evidence="1">The sequence shown here is derived from an EMBL/GenBank/DDBJ whole genome shotgun (WGS) entry which is preliminary data.</text>
</comment>
<feature type="non-terminal residue" evidence="1">
    <location>
        <position position="59"/>
    </location>
</feature>
<sequence>MIALFRQRPGAVQKLTRWMKQWSEKRGKDVPASFQQVCKQSHEAARLDVPSSPSPNEGA</sequence>
<organism evidence="1 2">
    <name type="scientific">Thelephora ganbajun</name>
    <name type="common">Ganba fungus</name>
    <dbReference type="NCBI Taxonomy" id="370292"/>
    <lineage>
        <taxon>Eukaryota</taxon>
        <taxon>Fungi</taxon>
        <taxon>Dikarya</taxon>
        <taxon>Basidiomycota</taxon>
        <taxon>Agaricomycotina</taxon>
        <taxon>Agaricomycetes</taxon>
        <taxon>Thelephorales</taxon>
        <taxon>Thelephoraceae</taxon>
        <taxon>Thelephora</taxon>
    </lineage>
</organism>
<dbReference type="Proteomes" id="UP000886501">
    <property type="component" value="Unassembled WGS sequence"/>
</dbReference>
<reference evidence="1" key="1">
    <citation type="submission" date="2019-10" db="EMBL/GenBank/DDBJ databases">
        <authorList>
            <consortium name="DOE Joint Genome Institute"/>
            <person name="Kuo A."/>
            <person name="Miyauchi S."/>
            <person name="Kiss E."/>
            <person name="Drula E."/>
            <person name="Kohler A."/>
            <person name="Sanchez-Garcia M."/>
            <person name="Andreopoulos B."/>
            <person name="Barry K.W."/>
            <person name="Bonito G."/>
            <person name="Buee M."/>
            <person name="Carver A."/>
            <person name="Chen C."/>
            <person name="Cichocki N."/>
            <person name="Clum A."/>
            <person name="Culley D."/>
            <person name="Crous P.W."/>
            <person name="Fauchery L."/>
            <person name="Girlanda M."/>
            <person name="Hayes R."/>
            <person name="Keri Z."/>
            <person name="Labutti K."/>
            <person name="Lipzen A."/>
            <person name="Lombard V."/>
            <person name="Magnuson J."/>
            <person name="Maillard F."/>
            <person name="Morin E."/>
            <person name="Murat C."/>
            <person name="Nolan M."/>
            <person name="Ohm R."/>
            <person name="Pangilinan J."/>
            <person name="Pereira M."/>
            <person name="Perotto S."/>
            <person name="Peter M."/>
            <person name="Riley R."/>
            <person name="Sitrit Y."/>
            <person name="Stielow B."/>
            <person name="Szollosi G."/>
            <person name="Zifcakova L."/>
            <person name="Stursova M."/>
            <person name="Spatafora J.W."/>
            <person name="Tedersoo L."/>
            <person name="Vaario L.-M."/>
            <person name="Yamada A."/>
            <person name="Yan M."/>
            <person name="Wang P."/>
            <person name="Xu J."/>
            <person name="Bruns T."/>
            <person name="Baldrian P."/>
            <person name="Vilgalys R."/>
            <person name="Henrissat B."/>
            <person name="Grigoriev I.V."/>
            <person name="Hibbett D."/>
            <person name="Nagy L.G."/>
            <person name="Martin F.M."/>
        </authorList>
    </citation>
    <scope>NUCLEOTIDE SEQUENCE</scope>
    <source>
        <strain evidence="1">P2</strain>
    </source>
</reference>
<reference evidence="1" key="2">
    <citation type="journal article" date="2020" name="Nat. Commun.">
        <title>Large-scale genome sequencing of mycorrhizal fungi provides insights into the early evolution of symbiotic traits.</title>
        <authorList>
            <person name="Miyauchi S."/>
            <person name="Kiss E."/>
            <person name="Kuo A."/>
            <person name="Drula E."/>
            <person name="Kohler A."/>
            <person name="Sanchez-Garcia M."/>
            <person name="Morin E."/>
            <person name="Andreopoulos B."/>
            <person name="Barry K.W."/>
            <person name="Bonito G."/>
            <person name="Buee M."/>
            <person name="Carver A."/>
            <person name="Chen C."/>
            <person name="Cichocki N."/>
            <person name="Clum A."/>
            <person name="Culley D."/>
            <person name="Crous P.W."/>
            <person name="Fauchery L."/>
            <person name="Girlanda M."/>
            <person name="Hayes R.D."/>
            <person name="Keri Z."/>
            <person name="LaButti K."/>
            <person name="Lipzen A."/>
            <person name="Lombard V."/>
            <person name="Magnuson J."/>
            <person name="Maillard F."/>
            <person name="Murat C."/>
            <person name="Nolan M."/>
            <person name="Ohm R.A."/>
            <person name="Pangilinan J."/>
            <person name="Pereira M.F."/>
            <person name="Perotto S."/>
            <person name="Peter M."/>
            <person name="Pfister S."/>
            <person name="Riley R."/>
            <person name="Sitrit Y."/>
            <person name="Stielow J.B."/>
            <person name="Szollosi G."/>
            <person name="Zifcakova L."/>
            <person name="Stursova M."/>
            <person name="Spatafora J.W."/>
            <person name="Tedersoo L."/>
            <person name="Vaario L.M."/>
            <person name="Yamada A."/>
            <person name="Yan M."/>
            <person name="Wang P."/>
            <person name="Xu J."/>
            <person name="Bruns T."/>
            <person name="Baldrian P."/>
            <person name="Vilgalys R."/>
            <person name="Dunand C."/>
            <person name="Henrissat B."/>
            <person name="Grigoriev I.V."/>
            <person name="Hibbett D."/>
            <person name="Nagy L.G."/>
            <person name="Martin F.M."/>
        </authorList>
    </citation>
    <scope>NUCLEOTIDE SEQUENCE</scope>
    <source>
        <strain evidence="1">P2</strain>
    </source>
</reference>
<evidence type="ECO:0000313" key="1">
    <source>
        <dbReference type="EMBL" id="KAF9653351.1"/>
    </source>
</evidence>